<evidence type="ECO:0000313" key="2">
    <source>
        <dbReference type="Proteomes" id="UP000031443"/>
    </source>
</evidence>
<sequence length="84" mass="9609">MGARQPSTYRSEDIACHCDNSNQLIPDENKRKWLNLFLMAIILVQHVGNPVQTEGLGSRFNKSYYLAHFVSPISWDQHGYNNTA</sequence>
<gene>
    <name evidence="1" type="ORF">UY3_02905</name>
</gene>
<reference evidence="2" key="1">
    <citation type="journal article" date="2013" name="Nat. Genet.">
        <title>The draft genomes of soft-shell turtle and green sea turtle yield insights into the development and evolution of the turtle-specific body plan.</title>
        <authorList>
            <person name="Wang Z."/>
            <person name="Pascual-Anaya J."/>
            <person name="Zadissa A."/>
            <person name="Li W."/>
            <person name="Niimura Y."/>
            <person name="Huang Z."/>
            <person name="Li C."/>
            <person name="White S."/>
            <person name="Xiong Z."/>
            <person name="Fang D."/>
            <person name="Wang B."/>
            <person name="Ming Y."/>
            <person name="Chen Y."/>
            <person name="Zheng Y."/>
            <person name="Kuraku S."/>
            <person name="Pignatelli M."/>
            <person name="Herrero J."/>
            <person name="Beal K."/>
            <person name="Nozawa M."/>
            <person name="Li Q."/>
            <person name="Wang J."/>
            <person name="Zhang H."/>
            <person name="Yu L."/>
            <person name="Shigenobu S."/>
            <person name="Wang J."/>
            <person name="Liu J."/>
            <person name="Flicek P."/>
            <person name="Searle S."/>
            <person name="Wang J."/>
            <person name="Kuratani S."/>
            <person name="Yin Y."/>
            <person name="Aken B."/>
            <person name="Zhang G."/>
            <person name="Irie N."/>
        </authorList>
    </citation>
    <scope>NUCLEOTIDE SEQUENCE [LARGE SCALE GENOMIC DNA]</scope>
</reference>
<name>M7BPQ7_CHEMY</name>
<organism evidence="1 2">
    <name type="scientific">Chelonia mydas</name>
    <name type="common">Green sea-turtle</name>
    <name type="synonym">Chelonia agassizi</name>
    <dbReference type="NCBI Taxonomy" id="8469"/>
    <lineage>
        <taxon>Eukaryota</taxon>
        <taxon>Metazoa</taxon>
        <taxon>Chordata</taxon>
        <taxon>Craniata</taxon>
        <taxon>Vertebrata</taxon>
        <taxon>Euteleostomi</taxon>
        <taxon>Archelosauria</taxon>
        <taxon>Testudinata</taxon>
        <taxon>Testudines</taxon>
        <taxon>Cryptodira</taxon>
        <taxon>Durocryptodira</taxon>
        <taxon>Americhelydia</taxon>
        <taxon>Chelonioidea</taxon>
        <taxon>Cheloniidae</taxon>
        <taxon>Chelonia</taxon>
    </lineage>
</organism>
<dbReference type="Proteomes" id="UP000031443">
    <property type="component" value="Unassembled WGS sequence"/>
</dbReference>
<evidence type="ECO:0000313" key="1">
    <source>
        <dbReference type="EMBL" id="EMP39886.1"/>
    </source>
</evidence>
<protein>
    <submittedName>
        <fullName evidence="1">Uncharacterized protein</fullName>
    </submittedName>
</protein>
<proteinExistence type="predicted"/>
<dbReference type="EMBL" id="KB515363">
    <property type="protein sequence ID" value="EMP39886.1"/>
    <property type="molecule type" value="Genomic_DNA"/>
</dbReference>
<keyword evidence="2" id="KW-1185">Reference proteome</keyword>
<dbReference type="AlphaFoldDB" id="M7BPQ7"/>
<accession>M7BPQ7</accession>